<dbReference type="RefSeq" id="WP_237099994.1">
    <property type="nucleotide sequence ID" value="NZ_AP025343.1"/>
</dbReference>
<reference evidence="4 5" key="1">
    <citation type="submission" date="2021-03" db="EMBL/GenBank/DDBJ databases">
        <title>Antimicrobial resistance genes in bacteria isolated from Japanese honey, and their potential for conferring macrolide and lincosamide resistance in the American foulbrood pathogen Paenibacillus larvae.</title>
        <authorList>
            <person name="Okamoto M."/>
            <person name="Kumagai M."/>
            <person name="Kanamori H."/>
            <person name="Takamatsu D."/>
        </authorList>
    </citation>
    <scope>NUCLEOTIDE SEQUENCE [LARGE SCALE GENOMIC DNA]</scope>
    <source>
        <strain evidence="4 5">J34TS1</strain>
    </source>
</reference>
<keyword evidence="5" id="KW-1185">Reference proteome</keyword>
<feature type="transmembrane region" description="Helical" evidence="2">
    <location>
        <begin position="62"/>
        <end position="78"/>
    </location>
</feature>
<dbReference type="InterPro" id="IPR029787">
    <property type="entry name" value="Nucleotide_cyclase"/>
</dbReference>
<dbReference type="InterPro" id="IPR043128">
    <property type="entry name" value="Rev_trsase/Diguanyl_cyclase"/>
</dbReference>
<gene>
    <name evidence="4" type="ORF">J34TS1_03250</name>
</gene>
<dbReference type="EMBL" id="BORT01000001">
    <property type="protein sequence ID" value="GIO45560.1"/>
    <property type="molecule type" value="Genomic_DNA"/>
</dbReference>
<dbReference type="Pfam" id="PF00990">
    <property type="entry name" value="GGDEF"/>
    <property type="match status" value="1"/>
</dbReference>
<evidence type="ECO:0000256" key="2">
    <source>
        <dbReference type="SAM" id="Phobius"/>
    </source>
</evidence>
<keyword evidence="2" id="KW-0472">Membrane</keyword>
<feature type="coiled-coil region" evidence="1">
    <location>
        <begin position="105"/>
        <end position="132"/>
    </location>
</feature>
<name>A0A919YAS2_9BACL</name>
<dbReference type="Proteomes" id="UP000682811">
    <property type="component" value="Unassembled WGS sequence"/>
</dbReference>
<sequence length="285" mass="33066">MMKRYQNSLLSDTAFLLLFVICFIHIVFTAGEPDHYMINMILLNVSFLIAVITYFTNITVGLILNIVFIFGYGTYTIYQTVVVGEPLQSYHYYWLIMTPVLTAVIALLTFANRRLQQEAEQLQKRNASLATLDERTNLKNSRSFQSDATIFMALSNRYEIPLTLLVMTVKHWDEMSRMISEAQVTEMIYDISRMSETSIRMNDSLYMLNADHPTWGLLLFTDQDGAKVVVQRLKEKVESFNTIEFSNKYKLDMKLTVGAIQYNPDEIEEPLDFIAKARQKMEYDV</sequence>
<organism evidence="4 5">
    <name type="scientific">Paenibacillus azoreducens</name>
    <dbReference type="NCBI Taxonomy" id="116718"/>
    <lineage>
        <taxon>Bacteria</taxon>
        <taxon>Bacillati</taxon>
        <taxon>Bacillota</taxon>
        <taxon>Bacilli</taxon>
        <taxon>Bacillales</taxon>
        <taxon>Paenibacillaceae</taxon>
        <taxon>Paenibacillus</taxon>
    </lineage>
</organism>
<dbReference type="AlphaFoldDB" id="A0A919YAS2"/>
<keyword evidence="2" id="KW-0812">Transmembrane</keyword>
<evidence type="ECO:0000256" key="1">
    <source>
        <dbReference type="SAM" id="Coils"/>
    </source>
</evidence>
<evidence type="ECO:0000313" key="5">
    <source>
        <dbReference type="Proteomes" id="UP000682811"/>
    </source>
</evidence>
<keyword evidence="2" id="KW-1133">Transmembrane helix</keyword>
<dbReference type="SUPFAM" id="SSF55073">
    <property type="entry name" value="Nucleotide cyclase"/>
    <property type="match status" value="1"/>
</dbReference>
<feature type="transmembrane region" description="Helical" evidence="2">
    <location>
        <begin position="9"/>
        <end position="30"/>
    </location>
</feature>
<proteinExistence type="predicted"/>
<dbReference type="InterPro" id="IPR000160">
    <property type="entry name" value="GGDEF_dom"/>
</dbReference>
<accession>A0A919YAS2</accession>
<dbReference type="Gene3D" id="3.30.70.270">
    <property type="match status" value="1"/>
</dbReference>
<feature type="transmembrane region" description="Helical" evidence="2">
    <location>
        <begin position="90"/>
        <end position="111"/>
    </location>
</feature>
<comment type="caution">
    <text evidence="4">The sequence shown here is derived from an EMBL/GenBank/DDBJ whole genome shotgun (WGS) entry which is preliminary data.</text>
</comment>
<evidence type="ECO:0000259" key="3">
    <source>
        <dbReference type="Pfam" id="PF00990"/>
    </source>
</evidence>
<feature type="transmembrane region" description="Helical" evidence="2">
    <location>
        <begin position="36"/>
        <end position="55"/>
    </location>
</feature>
<protein>
    <submittedName>
        <fullName evidence="4">GGDEF domain-containing protein</fullName>
    </submittedName>
</protein>
<keyword evidence="1" id="KW-0175">Coiled coil</keyword>
<feature type="domain" description="GGDEF" evidence="3">
    <location>
        <begin position="130"/>
        <end position="282"/>
    </location>
</feature>
<evidence type="ECO:0000313" key="4">
    <source>
        <dbReference type="EMBL" id="GIO45560.1"/>
    </source>
</evidence>